<keyword evidence="1" id="KW-0812">Transmembrane</keyword>
<keyword evidence="1" id="KW-1133">Transmembrane helix</keyword>
<evidence type="ECO:0000313" key="2">
    <source>
        <dbReference type="Proteomes" id="UP000504637"/>
    </source>
</evidence>
<name>A0A6J3LZW1_9PEZI</name>
<dbReference type="AlphaFoldDB" id="A0A6J3LZW1"/>
<accession>A0A6J3LZW1</accession>
<evidence type="ECO:0000256" key="1">
    <source>
        <dbReference type="SAM" id="Phobius"/>
    </source>
</evidence>
<evidence type="ECO:0000313" key="3">
    <source>
        <dbReference type="RefSeq" id="XP_033458239.1"/>
    </source>
</evidence>
<protein>
    <submittedName>
        <fullName evidence="3">Uncharacterized protein</fullName>
    </submittedName>
</protein>
<reference evidence="3" key="3">
    <citation type="submission" date="2025-08" db="UniProtKB">
        <authorList>
            <consortium name="RefSeq"/>
        </authorList>
    </citation>
    <scope>IDENTIFICATION</scope>
    <source>
        <strain evidence="3">CBS 342.82</strain>
    </source>
</reference>
<dbReference type="Proteomes" id="UP000504637">
    <property type="component" value="Unplaced"/>
</dbReference>
<organism evidence="3">
    <name type="scientific">Dissoconium aciculare CBS 342.82</name>
    <dbReference type="NCBI Taxonomy" id="1314786"/>
    <lineage>
        <taxon>Eukaryota</taxon>
        <taxon>Fungi</taxon>
        <taxon>Dikarya</taxon>
        <taxon>Ascomycota</taxon>
        <taxon>Pezizomycotina</taxon>
        <taxon>Dothideomycetes</taxon>
        <taxon>Dothideomycetidae</taxon>
        <taxon>Mycosphaerellales</taxon>
        <taxon>Dissoconiaceae</taxon>
        <taxon>Dissoconium</taxon>
    </lineage>
</organism>
<reference evidence="3" key="1">
    <citation type="submission" date="2020-01" db="EMBL/GenBank/DDBJ databases">
        <authorList>
            <consortium name="DOE Joint Genome Institute"/>
            <person name="Haridas S."/>
            <person name="Albert R."/>
            <person name="Binder M."/>
            <person name="Bloem J."/>
            <person name="Labutti K."/>
            <person name="Salamov A."/>
            <person name="Andreopoulos B."/>
            <person name="Baker S.E."/>
            <person name="Barry K."/>
            <person name="Bills G."/>
            <person name="Bluhm B.H."/>
            <person name="Cannon C."/>
            <person name="Castanera R."/>
            <person name="Culley D.E."/>
            <person name="Daum C."/>
            <person name="Ezra D."/>
            <person name="Gonzalez J.B."/>
            <person name="Henrissat B."/>
            <person name="Kuo A."/>
            <person name="Liang C."/>
            <person name="Lipzen A."/>
            <person name="Lutzoni F."/>
            <person name="Magnuson J."/>
            <person name="Mondo S."/>
            <person name="Nolan M."/>
            <person name="Ohm R."/>
            <person name="Pangilinan J."/>
            <person name="Park H.-J."/>
            <person name="Ramirez L."/>
            <person name="Alfaro M."/>
            <person name="Sun H."/>
            <person name="Tritt A."/>
            <person name="Yoshinaga Y."/>
            <person name="Zwiers L.-H."/>
            <person name="Turgeon B.G."/>
            <person name="Goodwin S.B."/>
            <person name="Spatafora J.W."/>
            <person name="Crous P.W."/>
            <person name="Grigoriev I.V."/>
        </authorList>
    </citation>
    <scope>NUCLEOTIDE SEQUENCE</scope>
    <source>
        <strain evidence="3">CBS 342.82</strain>
    </source>
</reference>
<dbReference type="GeneID" id="54365619"/>
<feature type="transmembrane region" description="Helical" evidence="1">
    <location>
        <begin position="45"/>
        <end position="67"/>
    </location>
</feature>
<gene>
    <name evidence="3" type="ORF">K489DRAFT_411589</name>
</gene>
<keyword evidence="1" id="KW-0472">Membrane</keyword>
<reference evidence="3" key="2">
    <citation type="submission" date="2020-04" db="EMBL/GenBank/DDBJ databases">
        <authorList>
            <consortium name="NCBI Genome Project"/>
        </authorList>
    </citation>
    <scope>NUCLEOTIDE SEQUENCE</scope>
    <source>
        <strain evidence="3">CBS 342.82</strain>
    </source>
</reference>
<sequence>MAGLLTVIAVAPSSCLTGVIANVIGSAIMRRAAYDGYDVATSAQNGAVGGAILFLVLCLSWVIFGAMQTDEPRSCGFGILHYLSGLSFTVGFAAACGAVGSAVLIATGHAVQQVTESAIAGAVGAATLAAGVMAFYLLLFPLLCCYWVDAVDERTTVSYTTTVEHPSYSRW</sequence>
<proteinExistence type="predicted"/>
<feature type="transmembrane region" description="Helical" evidence="1">
    <location>
        <begin position="79"/>
        <end position="106"/>
    </location>
</feature>
<keyword evidence="2" id="KW-1185">Reference proteome</keyword>
<dbReference type="RefSeq" id="XP_033458239.1">
    <property type="nucleotide sequence ID" value="XM_033607820.1"/>
</dbReference>
<feature type="transmembrane region" description="Helical" evidence="1">
    <location>
        <begin position="118"/>
        <end position="148"/>
    </location>
</feature>